<gene>
    <name evidence="1" type="ORF">BV22DRAFT_153184</name>
</gene>
<accession>A0ACB8BWT2</accession>
<keyword evidence="2" id="KW-1185">Reference proteome</keyword>
<proteinExistence type="predicted"/>
<dbReference type="EMBL" id="MU266345">
    <property type="protein sequence ID" value="KAH7929078.1"/>
    <property type="molecule type" value="Genomic_DNA"/>
</dbReference>
<comment type="caution">
    <text evidence="1">The sequence shown here is derived from an EMBL/GenBank/DDBJ whole genome shotgun (WGS) entry which is preliminary data.</text>
</comment>
<sequence length="129" mass="14849">MSSSHSSTRRTASLDQQTIALRRKRRPICNLTEIASAATPLNDFLPQYPPFVFDRTKSAADEFKRLELRLKKKDRAEARSVSPIPDDLESCRQFGKYLSSSTVYCTKSPKRRTCAPQRQSSCYRPNRLY</sequence>
<dbReference type="Proteomes" id="UP000790709">
    <property type="component" value="Unassembled WGS sequence"/>
</dbReference>
<name>A0ACB8BWT2_9AGAM</name>
<evidence type="ECO:0000313" key="1">
    <source>
        <dbReference type="EMBL" id="KAH7929078.1"/>
    </source>
</evidence>
<evidence type="ECO:0000313" key="2">
    <source>
        <dbReference type="Proteomes" id="UP000790709"/>
    </source>
</evidence>
<reference evidence="1" key="1">
    <citation type="journal article" date="2021" name="New Phytol.">
        <title>Evolutionary innovations through gain and loss of genes in the ectomycorrhizal Boletales.</title>
        <authorList>
            <person name="Wu G."/>
            <person name="Miyauchi S."/>
            <person name="Morin E."/>
            <person name="Kuo A."/>
            <person name="Drula E."/>
            <person name="Varga T."/>
            <person name="Kohler A."/>
            <person name="Feng B."/>
            <person name="Cao Y."/>
            <person name="Lipzen A."/>
            <person name="Daum C."/>
            <person name="Hundley H."/>
            <person name="Pangilinan J."/>
            <person name="Johnson J."/>
            <person name="Barry K."/>
            <person name="LaButti K."/>
            <person name="Ng V."/>
            <person name="Ahrendt S."/>
            <person name="Min B."/>
            <person name="Choi I.G."/>
            <person name="Park H."/>
            <person name="Plett J.M."/>
            <person name="Magnuson J."/>
            <person name="Spatafora J.W."/>
            <person name="Nagy L.G."/>
            <person name="Henrissat B."/>
            <person name="Grigoriev I.V."/>
            <person name="Yang Z.L."/>
            <person name="Xu J."/>
            <person name="Martin F.M."/>
        </authorList>
    </citation>
    <scope>NUCLEOTIDE SEQUENCE</scope>
    <source>
        <strain evidence="1">KUC20120723A-06</strain>
    </source>
</reference>
<organism evidence="1 2">
    <name type="scientific">Leucogyrophana mollusca</name>
    <dbReference type="NCBI Taxonomy" id="85980"/>
    <lineage>
        <taxon>Eukaryota</taxon>
        <taxon>Fungi</taxon>
        <taxon>Dikarya</taxon>
        <taxon>Basidiomycota</taxon>
        <taxon>Agaricomycotina</taxon>
        <taxon>Agaricomycetes</taxon>
        <taxon>Agaricomycetidae</taxon>
        <taxon>Boletales</taxon>
        <taxon>Boletales incertae sedis</taxon>
        <taxon>Leucogyrophana</taxon>
    </lineage>
</organism>
<protein>
    <submittedName>
        <fullName evidence="1">Uncharacterized protein</fullName>
    </submittedName>
</protein>